<dbReference type="Proteomes" id="UP000659124">
    <property type="component" value="Unassembled WGS sequence"/>
</dbReference>
<dbReference type="PANTHER" id="PTHR43280:SF32">
    <property type="entry name" value="TRANSCRIPTIONAL REGULATORY PROTEIN"/>
    <property type="match status" value="1"/>
</dbReference>
<dbReference type="Gene3D" id="1.10.10.60">
    <property type="entry name" value="Homeodomain-like"/>
    <property type="match status" value="1"/>
</dbReference>
<dbReference type="PRINTS" id="PR00032">
    <property type="entry name" value="HTHARAC"/>
</dbReference>
<protein>
    <submittedName>
        <fullName evidence="5">AraC family transcriptional regulator</fullName>
    </submittedName>
</protein>
<dbReference type="EMBL" id="JACVFC010000002">
    <property type="protein sequence ID" value="MBC9932233.1"/>
    <property type="molecule type" value="Genomic_DNA"/>
</dbReference>
<keyword evidence="2" id="KW-0238">DNA-binding</keyword>
<accession>A0ABR7TRM7</accession>
<dbReference type="Pfam" id="PF12833">
    <property type="entry name" value="HTH_18"/>
    <property type="match status" value="1"/>
</dbReference>
<dbReference type="RefSeq" id="WP_188089365.1">
    <property type="nucleotide sequence ID" value="NZ_JACVFC010000002.1"/>
</dbReference>
<gene>
    <name evidence="5" type="ORF">ICL07_17740</name>
</gene>
<dbReference type="SUPFAM" id="SSF51215">
    <property type="entry name" value="Regulatory protein AraC"/>
    <property type="match status" value="1"/>
</dbReference>
<evidence type="ECO:0000259" key="4">
    <source>
        <dbReference type="PROSITE" id="PS01124"/>
    </source>
</evidence>
<dbReference type="InterPro" id="IPR020449">
    <property type="entry name" value="Tscrpt_reg_AraC-type_HTH"/>
</dbReference>
<proteinExistence type="predicted"/>
<evidence type="ECO:0000313" key="5">
    <source>
        <dbReference type="EMBL" id="MBC9932233.1"/>
    </source>
</evidence>
<reference evidence="5 6" key="1">
    <citation type="submission" date="2020-09" db="EMBL/GenBank/DDBJ databases">
        <title>Genome sequences of type strains of Chitinophaga qingshengii and Chitinophaga varians.</title>
        <authorList>
            <person name="Kittiwongwattana C."/>
        </authorList>
    </citation>
    <scope>NUCLEOTIDE SEQUENCE [LARGE SCALE GENOMIC DNA]</scope>
    <source>
        <strain evidence="5 6">JCM 30026</strain>
    </source>
</reference>
<keyword evidence="6" id="KW-1185">Reference proteome</keyword>
<evidence type="ECO:0000256" key="3">
    <source>
        <dbReference type="ARBA" id="ARBA00023163"/>
    </source>
</evidence>
<dbReference type="SMART" id="SM00342">
    <property type="entry name" value="HTH_ARAC"/>
    <property type="match status" value="1"/>
</dbReference>
<organism evidence="5 6">
    <name type="scientific">Chitinophaga qingshengii</name>
    <dbReference type="NCBI Taxonomy" id="1569794"/>
    <lineage>
        <taxon>Bacteria</taxon>
        <taxon>Pseudomonadati</taxon>
        <taxon>Bacteroidota</taxon>
        <taxon>Chitinophagia</taxon>
        <taxon>Chitinophagales</taxon>
        <taxon>Chitinophagaceae</taxon>
        <taxon>Chitinophaga</taxon>
    </lineage>
</organism>
<evidence type="ECO:0000313" key="6">
    <source>
        <dbReference type="Proteomes" id="UP000659124"/>
    </source>
</evidence>
<evidence type="ECO:0000256" key="1">
    <source>
        <dbReference type="ARBA" id="ARBA00023015"/>
    </source>
</evidence>
<comment type="caution">
    <text evidence="5">The sequence shown here is derived from an EMBL/GenBank/DDBJ whole genome shotgun (WGS) entry which is preliminary data.</text>
</comment>
<dbReference type="SUPFAM" id="SSF46689">
    <property type="entry name" value="Homeodomain-like"/>
    <property type="match status" value="1"/>
</dbReference>
<sequence length="300" mass="35194">MPKPQSLLEFYQEKMSCVPDHLKQDIGEFNVFRMEDCQPGSPSMSYNRRDFYKISLLRGKFLYHFPDRSVEAEDGTMLFFNPQVPYAWEMLSEEPPSGYFCIFKESFLTEMGRNNPKEFPMFTPRGKVSYQLDAALQQQMEQLYLKMLDEIQSDYRGKYDLIRAYLMEMLHLVMKTEPSEKLYQQRNASERITAVFMELLERQFPIEAPGQLFRLRTASDFATELSVHVNHLNRAIKETTGKTTTHHIAERVVAEAKALLRHSSWNVAEISYSLGFEEPSHFNNFFRKHTQTTPTSFRSV</sequence>
<name>A0ABR7TRM7_9BACT</name>
<dbReference type="InterPro" id="IPR009057">
    <property type="entry name" value="Homeodomain-like_sf"/>
</dbReference>
<dbReference type="PROSITE" id="PS01124">
    <property type="entry name" value="HTH_ARAC_FAMILY_2"/>
    <property type="match status" value="1"/>
</dbReference>
<dbReference type="InterPro" id="IPR037923">
    <property type="entry name" value="HTH-like"/>
</dbReference>
<keyword evidence="1" id="KW-0805">Transcription regulation</keyword>
<dbReference type="PANTHER" id="PTHR43280">
    <property type="entry name" value="ARAC-FAMILY TRANSCRIPTIONAL REGULATOR"/>
    <property type="match status" value="1"/>
</dbReference>
<evidence type="ECO:0000256" key="2">
    <source>
        <dbReference type="ARBA" id="ARBA00023125"/>
    </source>
</evidence>
<dbReference type="InterPro" id="IPR018060">
    <property type="entry name" value="HTH_AraC"/>
</dbReference>
<keyword evidence="3" id="KW-0804">Transcription</keyword>
<feature type="domain" description="HTH araC/xylS-type" evidence="4">
    <location>
        <begin position="190"/>
        <end position="300"/>
    </location>
</feature>